<feature type="non-terminal residue" evidence="1">
    <location>
        <position position="1"/>
    </location>
</feature>
<proteinExistence type="predicted"/>
<organism evidence="1 2">
    <name type="scientific">Adineta steineri</name>
    <dbReference type="NCBI Taxonomy" id="433720"/>
    <lineage>
        <taxon>Eukaryota</taxon>
        <taxon>Metazoa</taxon>
        <taxon>Spiralia</taxon>
        <taxon>Gnathifera</taxon>
        <taxon>Rotifera</taxon>
        <taxon>Eurotatoria</taxon>
        <taxon>Bdelloidea</taxon>
        <taxon>Adinetida</taxon>
        <taxon>Adinetidae</taxon>
        <taxon>Adineta</taxon>
    </lineage>
</organism>
<evidence type="ECO:0000313" key="1">
    <source>
        <dbReference type="EMBL" id="CAF4408844.1"/>
    </source>
</evidence>
<dbReference type="Proteomes" id="UP000663881">
    <property type="component" value="Unassembled WGS sequence"/>
</dbReference>
<gene>
    <name evidence="1" type="ORF">OKA104_LOCUS51823</name>
</gene>
<comment type="caution">
    <text evidence="1">The sequence shown here is derived from an EMBL/GenBank/DDBJ whole genome shotgun (WGS) entry which is preliminary data.</text>
</comment>
<name>A0A820PQR9_9BILA</name>
<accession>A0A820PQR9</accession>
<sequence>RSPQRLLRSRDRLFHSYNQIEWGDRYERAQNLFSDFEDILLQINGDFLAKEEIIRSEIPRGVHIEDLSNEFTDTRILTTTRRKIDALRELIKHIEKELNPLLVDDLNNDPVVIDIMEKWKRLETLAHDKYERL</sequence>
<dbReference type="EMBL" id="CAJOAY010028850">
    <property type="protein sequence ID" value="CAF4408844.1"/>
    <property type="molecule type" value="Genomic_DNA"/>
</dbReference>
<dbReference type="AlphaFoldDB" id="A0A820PQR9"/>
<evidence type="ECO:0000313" key="2">
    <source>
        <dbReference type="Proteomes" id="UP000663881"/>
    </source>
</evidence>
<protein>
    <submittedName>
        <fullName evidence="1">Uncharacterized protein</fullName>
    </submittedName>
</protein>
<reference evidence="1" key="1">
    <citation type="submission" date="2021-02" db="EMBL/GenBank/DDBJ databases">
        <authorList>
            <person name="Nowell W R."/>
        </authorList>
    </citation>
    <scope>NUCLEOTIDE SEQUENCE</scope>
</reference>